<feature type="transmembrane region" description="Helical" evidence="8">
    <location>
        <begin position="72"/>
        <end position="91"/>
    </location>
</feature>
<gene>
    <name evidence="10" type="ORF">DEM27_27670</name>
</gene>
<reference evidence="10 11" key="1">
    <citation type="submission" date="2018-05" db="EMBL/GenBank/DDBJ databases">
        <title>The draft genome of strain NS-104.</title>
        <authorList>
            <person name="Hang P."/>
            <person name="Jiang J."/>
        </authorList>
    </citation>
    <scope>NUCLEOTIDE SEQUENCE [LARGE SCALE GENOMIC DNA]</scope>
    <source>
        <strain evidence="10 11">NS-104</strain>
    </source>
</reference>
<feature type="domain" description="Major facilitator superfamily (MFS) profile" evidence="9">
    <location>
        <begin position="6"/>
        <end position="389"/>
    </location>
</feature>
<evidence type="ECO:0000256" key="3">
    <source>
        <dbReference type="ARBA" id="ARBA00022448"/>
    </source>
</evidence>
<name>A0A2U2DIM1_9HYPH</name>
<dbReference type="AlphaFoldDB" id="A0A2U2DIM1"/>
<dbReference type="InterPro" id="IPR020846">
    <property type="entry name" value="MFS_dom"/>
</dbReference>
<evidence type="ECO:0000313" key="11">
    <source>
        <dbReference type="Proteomes" id="UP000245252"/>
    </source>
</evidence>
<keyword evidence="11" id="KW-1185">Reference proteome</keyword>
<dbReference type="CDD" id="cd17320">
    <property type="entry name" value="MFS_MdfA_MDR_like"/>
    <property type="match status" value="1"/>
</dbReference>
<dbReference type="PANTHER" id="PTHR23502">
    <property type="entry name" value="MAJOR FACILITATOR SUPERFAMILY"/>
    <property type="match status" value="1"/>
</dbReference>
<evidence type="ECO:0000256" key="5">
    <source>
        <dbReference type="ARBA" id="ARBA00022692"/>
    </source>
</evidence>
<evidence type="ECO:0000256" key="8">
    <source>
        <dbReference type="RuleBase" id="RU365088"/>
    </source>
</evidence>
<dbReference type="Proteomes" id="UP000245252">
    <property type="component" value="Unassembled WGS sequence"/>
</dbReference>
<evidence type="ECO:0000256" key="1">
    <source>
        <dbReference type="ARBA" id="ARBA00004651"/>
    </source>
</evidence>
<dbReference type="GO" id="GO:1990961">
    <property type="term" value="P:xenobiotic detoxification by transmembrane export across the plasma membrane"/>
    <property type="evidence" value="ECO:0007669"/>
    <property type="project" value="InterPro"/>
</dbReference>
<evidence type="ECO:0000313" key="10">
    <source>
        <dbReference type="EMBL" id="PWE53150.1"/>
    </source>
</evidence>
<evidence type="ECO:0000256" key="7">
    <source>
        <dbReference type="ARBA" id="ARBA00023136"/>
    </source>
</evidence>
<evidence type="ECO:0000256" key="6">
    <source>
        <dbReference type="ARBA" id="ARBA00022989"/>
    </source>
</evidence>
<dbReference type="PANTHER" id="PTHR23502:SF132">
    <property type="entry name" value="POLYAMINE TRANSPORTER 2-RELATED"/>
    <property type="match status" value="1"/>
</dbReference>
<dbReference type="PROSITE" id="PS50850">
    <property type="entry name" value="MFS"/>
    <property type="match status" value="1"/>
</dbReference>
<feature type="transmembrane region" description="Helical" evidence="8">
    <location>
        <begin position="214"/>
        <end position="238"/>
    </location>
</feature>
<evidence type="ECO:0000256" key="4">
    <source>
        <dbReference type="ARBA" id="ARBA00022475"/>
    </source>
</evidence>
<keyword evidence="8" id="KW-0997">Cell inner membrane</keyword>
<dbReference type="InterPro" id="IPR011701">
    <property type="entry name" value="MFS"/>
</dbReference>
<evidence type="ECO:0000259" key="9">
    <source>
        <dbReference type="PROSITE" id="PS50850"/>
    </source>
</evidence>
<dbReference type="GO" id="GO:0042910">
    <property type="term" value="F:xenobiotic transmembrane transporter activity"/>
    <property type="evidence" value="ECO:0007669"/>
    <property type="project" value="InterPro"/>
</dbReference>
<dbReference type="SUPFAM" id="SSF103473">
    <property type="entry name" value="MFS general substrate transporter"/>
    <property type="match status" value="1"/>
</dbReference>
<comment type="caution">
    <text evidence="10">The sequence shown here is derived from an EMBL/GenBank/DDBJ whole genome shotgun (WGS) entry which is preliminary data.</text>
</comment>
<accession>A0A2U2DIM1</accession>
<dbReference type="Pfam" id="PF07690">
    <property type="entry name" value="MFS_1"/>
    <property type="match status" value="1"/>
</dbReference>
<keyword evidence="6 8" id="KW-1133">Transmembrane helix</keyword>
<organism evidence="10 11">
    <name type="scientific">Metarhizobium album</name>
    <dbReference type="NCBI Taxonomy" id="2182425"/>
    <lineage>
        <taxon>Bacteria</taxon>
        <taxon>Pseudomonadati</taxon>
        <taxon>Pseudomonadota</taxon>
        <taxon>Alphaproteobacteria</taxon>
        <taxon>Hyphomicrobiales</taxon>
        <taxon>Rhizobiaceae</taxon>
        <taxon>Metarhizobium</taxon>
    </lineage>
</organism>
<feature type="transmembrane region" description="Helical" evidence="8">
    <location>
        <begin position="130"/>
        <end position="155"/>
    </location>
</feature>
<evidence type="ECO:0000256" key="2">
    <source>
        <dbReference type="ARBA" id="ARBA00006236"/>
    </source>
</evidence>
<dbReference type="InterPro" id="IPR036259">
    <property type="entry name" value="MFS_trans_sf"/>
</dbReference>
<proteinExistence type="inferred from homology"/>
<comment type="caution">
    <text evidence="8">Lacks conserved residue(s) required for the propagation of feature annotation.</text>
</comment>
<comment type="similarity">
    <text evidence="2 8">Belongs to the major facilitator superfamily. Bcr/CmlA family.</text>
</comment>
<feature type="transmembrane region" description="Helical" evidence="8">
    <location>
        <begin position="340"/>
        <end position="359"/>
    </location>
</feature>
<feature type="transmembrane region" description="Helical" evidence="8">
    <location>
        <begin position="41"/>
        <end position="60"/>
    </location>
</feature>
<keyword evidence="7 8" id="KW-0472">Membrane</keyword>
<feature type="transmembrane region" description="Helical" evidence="8">
    <location>
        <begin position="161"/>
        <end position="180"/>
    </location>
</feature>
<feature type="transmembrane region" description="Helical" evidence="8">
    <location>
        <begin position="304"/>
        <end position="328"/>
    </location>
</feature>
<dbReference type="OrthoDB" id="9800416at2"/>
<keyword evidence="3 8" id="KW-0813">Transport</keyword>
<dbReference type="InterPro" id="IPR004812">
    <property type="entry name" value="Efflux_drug-R_Bcr/CmlA"/>
</dbReference>
<comment type="subcellular location">
    <subcellularLocation>
        <location evidence="8">Cell inner membrane</location>
        <topology evidence="8">Multi-pass membrane protein</topology>
    </subcellularLocation>
    <subcellularLocation>
        <location evidence="1">Cell membrane</location>
        <topology evidence="1">Multi-pass membrane protein</topology>
    </subcellularLocation>
</comment>
<feature type="transmembrane region" description="Helical" evidence="8">
    <location>
        <begin position="97"/>
        <end position="118"/>
    </location>
</feature>
<dbReference type="GO" id="GO:0005886">
    <property type="term" value="C:plasma membrane"/>
    <property type="evidence" value="ECO:0007669"/>
    <property type="project" value="UniProtKB-SubCell"/>
</dbReference>
<feature type="transmembrane region" description="Helical" evidence="8">
    <location>
        <begin position="365"/>
        <end position="384"/>
    </location>
</feature>
<feature type="transmembrane region" description="Helical" evidence="8">
    <location>
        <begin position="244"/>
        <end position="263"/>
    </location>
</feature>
<dbReference type="NCBIfam" id="TIGR00710">
    <property type="entry name" value="efflux_Bcr_CflA"/>
    <property type="match status" value="1"/>
</dbReference>
<feature type="transmembrane region" description="Helical" evidence="8">
    <location>
        <begin position="275"/>
        <end position="298"/>
    </location>
</feature>
<keyword evidence="5 8" id="KW-0812">Transmembrane</keyword>
<dbReference type="Gene3D" id="1.20.1720.10">
    <property type="entry name" value="Multidrug resistance protein D"/>
    <property type="match status" value="1"/>
</dbReference>
<dbReference type="RefSeq" id="WP_109461484.1">
    <property type="nucleotide sequence ID" value="NZ_QFBC01000018.1"/>
</dbReference>
<keyword evidence="4" id="KW-1003">Cell membrane</keyword>
<protein>
    <recommendedName>
        <fullName evidence="8">Bcr/CflA family efflux transporter</fullName>
    </recommendedName>
</protein>
<sequence length="394" mass="41266">MSERRTSILGALLATLGPISMAIYTPAMPELVTAFTTSDSVIKMTLSVYFGGFSIAQLLSGPMSDAFGRRSATLFFVGVYVLGSLMAAFAPGVEWLLAGRLIQGVGASVGITVARAIVRDQFTGTEASRIMNLIGIMLAIGPATAPTLGGLSLAAFGWQSIFFLLIGFGLLVCLSVFVFMRETTVPDRSRARPGSLLSAYAVLATDKKFIARSLVLGGSIGALYALATMLPFILIKIVGLSPTAFGLGMLMQTGAYFFGSIALRYSAPRLGGDRCVEVGLGLIVTAGLMMVLSARVVAPSYLSIMLPAAFLSSGIAFLMPHLTTTALYPFPKIAGSASAMMGFIQMGSGFLAGVAAALIGMPLIAFGTIIPCMVTIAALSYAYIRHDGRKKRRA</sequence>
<dbReference type="EMBL" id="QFBC01000018">
    <property type="protein sequence ID" value="PWE53150.1"/>
    <property type="molecule type" value="Genomic_DNA"/>
</dbReference>